<accession>A0AA87ZSP2</accession>
<dbReference type="EMBL" id="BTGU01000008">
    <property type="protein sequence ID" value="GMN38840.1"/>
    <property type="molecule type" value="Genomic_DNA"/>
</dbReference>
<gene>
    <name evidence="6" type="ORF">TIFTF001_008067</name>
</gene>
<keyword evidence="7" id="KW-1185">Reference proteome</keyword>
<comment type="caution">
    <text evidence="6">The sequence shown here is derived from an EMBL/GenBank/DDBJ whole genome shotgun (WGS) entry which is preliminary data.</text>
</comment>
<sequence length="94" mass="10103">MASSSCSFKTLFLVMTTILVIAMFSGPCSAARLGKMAVAMKAETEAKTTSAPQNYKLLPQTGFLFRGQTFNFFPKGNPVPPSGPSKRHNSSPQN</sequence>
<evidence type="ECO:0000256" key="2">
    <source>
        <dbReference type="ARBA" id="ARBA00022525"/>
    </source>
</evidence>
<protein>
    <submittedName>
        <fullName evidence="6">Uncharacterized protein</fullName>
    </submittedName>
</protein>
<evidence type="ECO:0000313" key="7">
    <source>
        <dbReference type="Proteomes" id="UP001187192"/>
    </source>
</evidence>
<proteinExistence type="predicted"/>
<reference evidence="6" key="1">
    <citation type="submission" date="2023-07" db="EMBL/GenBank/DDBJ databases">
        <title>draft genome sequence of fig (Ficus carica).</title>
        <authorList>
            <person name="Takahashi T."/>
            <person name="Nishimura K."/>
        </authorList>
    </citation>
    <scope>NUCLEOTIDE SEQUENCE</scope>
</reference>
<organism evidence="6 7">
    <name type="scientific">Ficus carica</name>
    <name type="common">Common fig</name>
    <dbReference type="NCBI Taxonomy" id="3494"/>
    <lineage>
        <taxon>Eukaryota</taxon>
        <taxon>Viridiplantae</taxon>
        <taxon>Streptophyta</taxon>
        <taxon>Embryophyta</taxon>
        <taxon>Tracheophyta</taxon>
        <taxon>Spermatophyta</taxon>
        <taxon>Magnoliopsida</taxon>
        <taxon>eudicotyledons</taxon>
        <taxon>Gunneridae</taxon>
        <taxon>Pentapetalae</taxon>
        <taxon>rosids</taxon>
        <taxon>fabids</taxon>
        <taxon>Rosales</taxon>
        <taxon>Moraceae</taxon>
        <taxon>Ficeae</taxon>
        <taxon>Ficus</taxon>
    </lineage>
</organism>
<dbReference type="AlphaFoldDB" id="A0AA87ZSP2"/>
<dbReference type="PANTHER" id="PTHR33599">
    <property type="entry name" value="PROTEIN IDA-LIKE 5"/>
    <property type="match status" value="1"/>
</dbReference>
<dbReference type="GO" id="GO:0005576">
    <property type="term" value="C:extracellular region"/>
    <property type="evidence" value="ECO:0007669"/>
    <property type="project" value="UniProtKB-SubCell"/>
</dbReference>
<evidence type="ECO:0000256" key="5">
    <source>
        <dbReference type="SAM" id="SignalP"/>
    </source>
</evidence>
<comment type="subcellular location">
    <subcellularLocation>
        <location evidence="1">Secreted</location>
        <location evidence="1">Extracellular space</location>
    </subcellularLocation>
</comment>
<dbReference type="PANTHER" id="PTHR33599:SF20">
    <property type="entry name" value="PROTEIN IDA"/>
    <property type="match status" value="1"/>
</dbReference>
<feature type="signal peptide" evidence="5">
    <location>
        <begin position="1"/>
        <end position="30"/>
    </location>
</feature>
<name>A0AA87ZSP2_FICCA</name>
<evidence type="ECO:0000256" key="1">
    <source>
        <dbReference type="ARBA" id="ARBA00004239"/>
    </source>
</evidence>
<evidence type="ECO:0000256" key="4">
    <source>
        <dbReference type="SAM" id="MobiDB-lite"/>
    </source>
</evidence>
<dbReference type="InterPro" id="IPR039639">
    <property type="entry name" value="IDA-like"/>
</dbReference>
<dbReference type="Gramene" id="FCD_00011370-RA">
    <property type="protein sequence ID" value="FCD_00011370-RA:cds"/>
    <property type="gene ID" value="FCD_00011370"/>
</dbReference>
<dbReference type="GO" id="GO:0010227">
    <property type="term" value="P:floral organ abscission"/>
    <property type="evidence" value="ECO:0007669"/>
    <property type="project" value="InterPro"/>
</dbReference>
<feature type="region of interest" description="Disordered" evidence="4">
    <location>
        <begin position="74"/>
        <end position="94"/>
    </location>
</feature>
<feature type="compositionally biased region" description="Basic residues" evidence="4">
    <location>
        <begin position="85"/>
        <end position="94"/>
    </location>
</feature>
<keyword evidence="3 5" id="KW-0732">Signal</keyword>
<evidence type="ECO:0000256" key="3">
    <source>
        <dbReference type="ARBA" id="ARBA00022729"/>
    </source>
</evidence>
<dbReference type="Proteomes" id="UP001187192">
    <property type="component" value="Unassembled WGS sequence"/>
</dbReference>
<feature type="chain" id="PRO_5041729519" evidence="5">
    <location>
        <begin position="31"/>
        <end position="94"/>
    </location>
</feature>
<keyword evidence="2" id="KW-0964">Secreted</keyword>
<evidence type="ECO:0000313" key="6">
    <source>
        <dbReference type="EMBL" id="GMN38840.1"/>
    </source>
</evidence>